<dbReference type="Pfam" id="PF07679">
    <property type="entry name" value="I-set"/>
    <property type="match status" value="1"/>
</dbReference>
<dbReference type="FunFam" id="2.60.40.10:FF:000052">
    <property type="entry name" value="Contactin 1"/>
    <property type="match status" value="1"/>
</dbReference>
<feature type="domain" description="Fibronectin type-III" evidence="7">
    <location>
        <begin position="994"/>
        <end position="1091"/>
    </location>
</feature>
<sequence length="1230" mass="137331">MKMWIRCRFVFQFLLVQVVICQIQYDCPTGWVEQGSTCYNFHYYPSRSYSEASIACQVDGAYLLSINNPTEFGFISDWLTQHDQNRGNQWWTSGVGGGANFRWEGDGTTDAPLIHYWADESEFTSLLNGDVAVYAFHSVSGVFKWTRARREAILPYICEISTSEAYRVIQQDRDHMFGTNLTDPNEIKRGPTFLVQPQTTVIVGEVAQTYIECIAQSNPQPIYVWYKKVRNDPPVLVTSDDHYIITNGKFTITQPTEWKDEGSYQCQAQNELGTILSDPVDIYFGYLFEFSNDPPGSVTAFQYKGTVMNCKAPAYNPAIDIKWYKEDGGPNFLRTDLHPHLFVSMNGHFYISESASQDGGFYHCVVALMPPVGQIMSTSQPPSRTSLGIELIIKGDSPSDYGPEIHNDFPAVFPTPALRGDTLTLECFAYGKLPLYYSWRKDNGPIPSKSQYSEHNRVITLPNAELEDAGNYTCQVDRGNSAKAEKSINVKIEAKPFFIFPLKDQHIDIDRQFTWRCEARGIPQPVYHWYKNGVLITAADTTVEVKANVLKIAQAQPLVHQGMYQCSASNIHGTVFTSAQLRVLAFKPSFRRRPLNPTQLGTEGGSLTFICQPEAAPAPTITWKKDNVPLTATDPDGRIVQLPNGNLFMKDLQRSDSGTYECTATNSLGSDSSRGVLTVSSKTVMTVKPSNTQVQVNATAFLRCQASYDEAQKDMVYVWDLNGRPINYAIEPHYVLGTQTSLTGLYITNAQVYHTGTYGCSAVTSDDSVRHTAYLQVFGPPGECGGVIAKITDRDATIKWALGPTNMAEITKFRIEFNTNFNETWRMLKDDIAYVDAVDHNREGRCIYDVPGLKPGSSYRFRIIAYNRYGAGPPSLPSSLYKVPDAAPVAMVTGIREGWGPVGILALEWDLLAPEDLTGNDVGYKIYYRKKSTSLDAKWNLGEVFEENKYAATVGADNYYLEYEVKIAGFNSIGHGPNSSVVIIMSQADMPLGAATQVYVESYNATALVVRWTPIPLLREYIRGRVVGYGINYWRPGEGMDSSNMYCYDDCGSEILVGLEPDSYYWVNVQVFTTAGMGTLSEDAYGKTFGSQPHFYPKYVHVNSYKGNAVFVLWKGVSNARSEEPIIGYKLRWWPSTEDIRKANITVIAQKKTTAVIHGIRKGIVYSLRVMAYSNGGDGVSSPTTYFTLEGQVMFNPETTDILNAALPTRPLNILLLSASVLCTYLALDR</sequence>
<feature type="domain" description="Ig-like" evidence="6">
    <location>
        <begin position="410"/>
        <end position="489"/>
    </location>
</feature>
<evidence type="ECO:0000259" key="7">
    <source>
        <dbReference type="PROSITE" id="PS50853"/>
    </source>
</evidence>
<dbReference type="Pfam" id="PF13927">
    <property type="entry name" value="Ig_3"/>
    <property type="match status" value="3"/>
</dbReference>
<dbReference type="InterPro" id="IPR036116">
    <property type="entry name" value="FN3_sf"/>
</dbReference>
<feature type="domain" description="Ig-like" evidence="6">
    <location>
        <begin position="191"/>
        <end position="277"/>
    </location>
</feature>
<organism evidence="8 9">
    <name type="scientific">Biomphalaria glabrata</name>
    <name type="common">Bloodfluke planorb</name>
    <name type="synonym">Freshwater snail</name>
    <dbReference type="NCBI Taxonomy" id="6526"/>
    <lineage>
        <taxon>Eukaryota</taxon>
        <taxon>Metazoa</taxon>
        <taxon>Spiralia</taxon>
        <taxon>Lophotrochozoa</taxon>
        <taxon>Mollusca</taxon>
        <taxon>Gastropoda</taxon>
        <taxon>Heterobranchia</taxon>
        <taxon>Euthyneura</taxon>
        <taxon>Panpulmonata</taxon>
        <taxon>Hygrophila</taxon>
        <taxon>Lymnaeoidea</taxon>
        <taxon>Planorbidae</taxon>
        <taxon>Biomphalaria</taxon>
    </lineage>
</organism>
<dbReference type="InterPro" id="IPR003598">
    <property type="entry name" value="Ig_sub2"/>
</dbReference>
<proteinExistence type="predicted"/>
<dbReference type="InterPro" id="IPR013098">
    <property type="entry name" value="Ig_I-set"/>
</dbReference>
<feature type="signal peptide" evidence="4">
    <location>
        <begin position="1"/>
        <end position="21"/>
    </location>
</feature>
<dbReference type="SMART" id="SM00034">
    <property type="entry name" value="CLECT"/>
    <property type="match status" value="1"/>
</dbReference>
<evidence type="ECO:0000256" key="4">
    <source>
        <dbReference type="SAM" id="SignalP"/>
    </source>
</evidence>
<dbReference type="GO" id="GO:0030424">
    <property type="term" value="C:axon"/>
    <property type="evidence" value="ECO:0007669"/>
    <property type="project" value="TreeGrafter"/>
</dbReference>
<feature type="domain" description="Fibronectin type-III" evidence="7">
    <location>
        <begin position="888"/>
        <end position="989"/>
    </location>
</feature>
<evidence type="ECO:0000259" key="6">
    <source>
        <dbReference type="PROSITE" id="PS50835"/>
    </source>
</evidence>
<dbReference type="PROSITE" id="PS50835">
    <property type="entry name" value="IG_LIKE"/>
    <property type="match status" value="6"/>
</dbReference>
<dbReference type="PANTHER" id="PTHR44170">
    <property type="entry name" value="PROTEIN SIDEKICK"/>
    <property type="match status" value="1"/>
</dbReference>
<dbReference type="CDD" id="cd00037">
    <property type="entry name" value="CLECT"/>
    <property type="match status" value="1"/>
</dbReference>
<dbReference type="InterPro" id="IPR003599">
    <property type="entry name" value="Ig_sub"/>
</dbReference>
<dbReference type="GeneID" id="106065335"/>
<keyword evidence="2" id="KW-1015">Disulfide bond</keyword>
<reference evidence="9" key="1">
    <citation type="submission" date="2025-08" db="UniProtKB">
        <authorList>
            <consortium name="RefSeq"/>
        </authorList>
    </citation>
    <scope>IDENTIFICATION</scope>
</reference>
<dbReference type="SUPFAM" id="SSF49265">
    <property type="entry name" value="Fibronectin type III"/>
    <property type="match status" value="2"/>
</dbReference>
<feature type="domain" description="Ig-like" evidence="6">
    <location>
        <begin position="682"/>
        <end position="776"/>
    </location>
</feature>
<dbReference type="RefSeq" id="XP_055860982.1">
    <property type="nucleotide sequence ID" value="XM_056005007.1"/>
</dbReference>
<dbReference type="SMART" id="SM00060">
    <property type="entry name" value="FN3"/>
    <property type="match status" value="3"/>
</dbReference>
<dbReference type="InterPro" id="IPR013783">
    <property type="entry name" value="Ig-like_fold"/>
</dbReference>
<dbReference type="Gene3D" id="3.10.100.10">
    <property type="entry name" value="Mannose-Binding Protein A, subunit A"/>
    <property type="match status" value="1"/>
</dbReference>
<dbReference type="InterPro" id="IPR001304">
    <property type="entry name" value="C-type_lectin-like"/>
</dbReference>
<dbReference type="Pfam" id="PF00041">
    <property type="entry name" value="fn3"/>
    <property type="match status" value="2"/>
</dbReference>
<accession>A0A9W2YE21</accession>
<dbReference type="OrthoDB" id="3666223at2759"/>
<dbReference type="FunFam" id="2.60.40.10:FF:000032">
    <property type="entry name" value="palladin isoform X1"/>
    <property type="match status" value="1"/>
</dbReference>
<dbReference type="InterPro" id="IPR036179">
    <property type="entry name" value="Ig-like_dom_sf"/>
</dbReference>
<dbReference type="AlphaFoldDB" id="A0A9W2YE21"/>
<dbReference type="CDD" id="cd00063">
    <property type="entry name" value="FN3"/>
    <property type="match status" value="4"/>
</dbReference>
<evidence type="ECO:0000259" key="5">
    <source>
        <dbReference type="PROSITE" id="PS50041"/>
    </source>
</evidence>
<dbReference type="Pfam" id="PF13895">
    <property type="entry name" value="Ig_2"/>
    <property type="match status" value="1"/>
</dbReference>
<dbReference type="OMA" id="WSSGPDN"/>
<keyword evidence="8" id="KW-1185">Reference proteome</keyword>
<feature type="domain" description="Ig-like" evidence="6">
    <location>
        <begin position="294"/>
        <end position="366"/>
    </location>
</feature>
<dbReference type="InterPro" id="IPR003961">
    <property type="entry name" value="FN3_dom"/>
</dbReference>
<dbReference type="InterPro" id="IPR016187">
    <property type="entry name" value="CTDL_fold"/>
</dbReference>
<dbReference type="PANTHER" id="PTHR44170:SF6">
    <property type="entry name" value="CONTACTIN"/>
    <property type="match status" value="1"/>
</dbReference>
<dbReference type="SUPFAM" id="SSF56436">
    <property type="entry name" value="C-type lectin-like"/>
    <property type="match status" value="1"/>
</dbReference>
<feature type="domain" description="Ig-like" evidence="6">
    <location>
        <begin position="496"/>
        <end position="582"/>
    </location>
</feature>
<dbReference type="Gene3D" id="2.60.40.10">
    <property type="entry name" value="Immunoglobulins"/>
    <property type="match status" value="10"/>
</dbReference>
<protein>
    <submittedName>
        <fullName evidence="9">Contactin-5-like isoform X1</fullName>
    </submittedName>
</protein>
<dbReference type="InterPro" id="IPR007110">
    <property type="entry name" value="Ig-like_dom"/>
</dbReference>
<dbReference type="SMART" id="SM00408">
    <property type="entry name" value="IGc2"/>
    <property type="match status" value="4"/>
</dbReference>
<feature type="domain" description="Fibronectin type-III" evidence="7">
    <location>
        <begin position="1096"/>
        <end position="1192"/>
    </location>
</feature>
<dbReference type="InterPro" id="IPR016186">
    <property type="entry name" value="C-type_lectin-like/link_sf"/>
</dbReference>
<dbReference type="Proteomes" id="UP001165740">
    <property type="component" value="Chromosome 11"/>
</dbReference>
<gene>
    <name evidence="9" type="primary">LOC106065335</name>
</gene>
<name>A0A9W2YE21_BIOGL</name>
<dbReference type="SMART" id="SM00409">
    <property type="entry name" value="IG"/>
    <property type="match status" value="6"/>
</dbReference>
<dbReference type="PROSITE" id="PS50041">
    <property type="entry name" value="C_TYPE_LECTIN_2"/>
    <property type="match status" value="1"/>
</dbReference>
<feature type="domain" description="Ig-like" evidence="6">
    <location>
        <begin position="588"/>
        <end position="680"/>
    </location>
</feature>
<evidence type="ECO:0000313" key="8">
    <source>
        <dbReference type="Proteomes" id="UP001165740"/>
    </source>
</evidence>
<keyword evidence="1" id="KW-0677">Repeat</keyword>
<evidence type="ECO:0000313" key="9">
    <source>
        <dbReference type="RefSeq" id="XP_055860982.1"/>
    </source>
</evidence>
<keyword evidence="4" id="KW-0732">Signal</keyword>
<feature type="domain" description="C-type lectin" evidence="5">
    <location>
        <begin position="34"/>
        <end position="159"/>
    </location>
</feature>
<dbReference type="GO" id="GO:0098609">
    <property type="term" value="P:cell-cell adhesion"/>
    <property type="evidence" value="ECO:0007669"/>
    <property type="project" value="TreeGrafter"/>
</dbReference>
<feature type="chain" id="PRO_5040900359" evidence="4">
    <location>
        <begin position="22"/>
        <end position="1230"/>
    </location>
</feature>
<evidence type="ECO:0000256" key="2">
    <source>
        <dbReference type="ARBA" id="ARBA00023157"/>
    </source>
</evidence>
<evidence type="ECO:0000256" key="3">
    <source>
        <dbReference type="ARBA" id="ARBA00023319"/>
    </source>
</evidence>
<dbReference type="GO" id="GO:0007411">
    <property type="term" value="P:axon guidance"/>
    <property type="evidence" value="ECO:0007669"/>
    <property type="project" value="TreeGrafter"/>
</dbReference>
<feature type="domain" description="Fibronectin type-III" evidence="7">
    <location>
        <begin position="780"/>
        <end position="886"/>
    </location>
</feature>
<dbReference type="PROSITE" id="PS50853">
    <property type="entry name" value="FN3"/>
    <property type="match status" value="4"/>
</dbReference>
<dbReference type="GO" id="GO:0005886">
    <property type="term" value="C:plasma membrane"/>
    <property type="evidence" value="ECO:0007669"/>
    <property type="project" value="TreeGrafter"/>
</dbReference>
<evidence type="ECO:0000256" key="1">
    <source>
        <dbReference type="ARBA" id="ARBA00022737"/>
    </source>
</evidence>
<dbReference type="SUPFAM" id="SSF48726">
    <property type="entry name" value="Immunoglobulin"/>
    <property type="match status" value="6"/>
</dbReference>
<keyword evidence="3" id="KW-0393">Immunoglobulin domain</keyword>